<dbReference type="GeneID" id="2944071"/>
<evidence type="ECO:0000256" key="5">
    <source>
        <dbReference type="ARBA" id="ARBA00023284"/>
    </source>
</evidence>
<evidence type="ECO:0000256" key="4">
    <source>
        <dbReference type="ARBA" id="ARBA00023157"/>
    </source>
</evidence>
<dbReference type="InterPro" id="IPR017937">
    <property type="entry name" value="Thioredoxin_CS"/>
</dbReference>
<dbReference type="InterPro" id="IPR005746">
    <property type="entry name" value="Thioredoxin"/>
</dbReference>
<dbReference type="GO" id="GO:0005737">
    <property type="term" value="C:cytoplasm"/>
    <property type="evidence" value="ECO:0007669"/>
    <property type="project" value="TreeGrafter"/>
</dbReference>
<keyword evidence="10" id="KW-0150">Chloroplast</keyword>
<feature type="domain" description="Thioredoxin" evidence="9">
    <location>
        <begin position="1"/>
        <end position="107"/>
    </location>
</feature>
<evidence type="ECO:0000256" key="2">
    <source>
        <dbReference type="ARBA" id="ARBA00022448"/>
    </source>
</evidence>
<comment type="function">
    <text evidence="1">Participates in various redox reactions through the reversible oxidation of its active center dithiol to a disulfide and catalyzes dithiol-disulfide exchange reactions.</text>
</comment>
<dbReference type="SUPFAM" id="SSF52833">
    <property type="entry name" value="Thioredoxin-like"/>
    <property type="match status" value="1"/>
</dbReference>
<dbReference type="InterPro" id="IPR036249">
    <property type="entry name" value="Thioredoxin-like_sf"/>
</dbReference>
<dbReference type="Pfam" id="PF00085">
    <property type="entry name" value="Thioredoxin"/>
    <property type="match status" value="1"/>
</dbReference>
<proteinExistence type="inferred from homology"/>
<evidence type="ECO:0000256" key="7">
    <source>
        <dbReference type="PIRSR" id="PIRSR000077-1"/>
    </source>
</evidence>
<dbReference type="GO" id="GO:0015035">
    <property type="term" value="F:protein-disulfide reductase activity"/>
    <property type="evidence" value="ECO:0007669"/>
    <property type="project" value="InterPro"/>
</dbReference>
<evidence type="ECO:0000256" key="3">
    <source>
        <dbReference type="ARBA" id="ARBA00022982"/>
    </source>
</evidence>
<feature type="site" description="Deprotonates C-terminal active site Cys" evidence="7">
    <location>
        <position position="25"/>
    </location>
</feature>
<dbReference type="PIRSF" id="PIRSF000077">
    <property type="entry name" value="Thioredoxin"/>
    <property type="match status" value="1"/>
</dbReference>
<feature type="active site" description="Nucleophile" evidence="7">
    <location>
        <position position="31"/>
    </location>
</feature>
<dbReference type="PANTHER" id="PTHR45663">
    <property type="entry name" value="GEO12009P1"/>
    <property type="match status" value="1"/>
</dbReference>
<dbReference type="FunFam" id="3.40.30.10:FF:000001">
    <property type="entry name" value="Thioredoxin"/>
    <property type="match status" value="1"/>
</dbReference>
<dbReference type="PANTHER" id="PTHR45663:SF11">
    <property type="entry name" value="GEO12009P1"/>
    <property type="match status" value="1"/>
</dbReference>
<feature type="site" description="Contributes to redox potential value" evidence="7">
    <location>
        <position position="33"/>
    </location>
</feature>
<keyword evidence="3" id="KW-0249">Electron transport</keyword>
<dbReference type="NCBIfam" id="TIGR01068">
    <property type="entry name" value="thioredoxin"/>
    <property type="match status" value="1"/>
</dbReference>
<dbReference type="CDD" id="cd02947">
    <property type="entry name" value="TRX_family"/>
    <property type="match status" value="1"/>
</dbReference>
<dbReference type="Gene3D" id="3.40.30.10">
    <property type="entry name" value="Glutaredoxin"/>
    <property type="match status" value="1"/>
</dbReference>
<dbReference type="InterPro" id="IPR013766">
    <property type="entry name" value="Thioredoxin_domain"/>
</dbReference>
<comment type="similarity">
    <text evidence="6">Belongs to the thioredoxin family.</text>
</comment>
<gene>
    <name evidence="10" type="primary">trxA</name>
    <name evidence="10" type="ordered locus">Grc000163</name>
</gene>
<evidence type="ECO:0000259" key="9">
    <source>
        <dbReference type="PROSITE" id="PS51352"/>
    </source>
</evidence>
<evidence type="ECO:0000256" key="8">
    <source>
        <dbReference type="PIRSR" id="PIRSR000077-4"/>
    </source>
</evidence>
<accession>Q6B8P1</accession>
<dbReference type="EMBL" id="AY673996">
    <property type="protein sequence ID" value="AAT79744.1"/>
    <property type="molecule type" value="Genomic_DNA"/>
</dbReference>
<keyword evidence="2" id="KW-0813">Transport</keyword>
<evidence type="ECO:0000256" key="6">
    <source>
        <dbReference type="PIRNR" id="PIRNR000077"/>
    </source>
</evidence>
<keyword evidence="4 8" id="KW-1015">Disulfide bond</keyword>
<geneLocation type="chloroplast" evidence="10"/>
<dbReference type="PROSITE" id="PS00194">
    <property type="entry name" value="THIOREDOXIN_1"/>
    <property type="match status" value="1"/>
</dbReference>
<reference evidence="10" key="1">
    <citation type="journal article" date="2004" name="J. Mol. Evol.">
        <title>Comparative analysis of the complete plastid genome sequence of the red alga Gracilaria tenuistipitata var. liui provides insights into the evolution of rhodoplasts and their relationship to other plastids.</title>
        <authorList>
            <person name="Hagopian J."/>
            <person name="Reis M."/>
            <person name="Kitajima J."/>
            <person name="Bhattacharya D."/>
            <person name="Oliveira M."/>
        </authorList>
    </citation>
    <scope>NUCLEOTIDE SEQUENCE [LARGE SCALE GENOMIC DNA]</scope>
</reference>
<feature type="active site" description="Nucleophile" evidence="7">
    <location>
        <position position="34"/>
    </location>
</feature>
<evidence type="ECO:0000256" key="1">
    <source>
        <dbReference type="ARBA" id="ARBA00003318"/>
    </source>
</evidence>
<dbReference type="AlphaFoldDB" id="Q6B8P1"/>
<name>Q6B8P1_GRATL</name>
<dbReference type="PRINTS" id="PR00421">
    <property type="entry name" value="THIOREDOXIN"/>
</dbReference>
<sequence length="113" mass="12637">MHVLEVMDASFNEEVIKSSYPVLVDFWAPWCGPCRMVAPVVNQIAHEYKDKLKVVTLNTDKNPSTAAEYGIRSIPTLIIFIEGQRVHTVVGAIPKSTLISTLNKHLSNTNMQQ</sequence>
<protein>
    <recommendedName>
        <fullName evidence="6">Thioredoxin</fullName>
    </recommendedName>
</protein>
<feature type="site" description="Contributes to redox potential value" evidence="7">
    <location>
        <position position="32"/>
    </location>
</feature>
<dbReference type="PROSITE" id="PS51352">
    <property type="entry name" value="THIOREDOXIN_2"/>
    <property type="match status" value="1"/>
</dbReference>
<keyword evidence="10" id="KW-0934">Plastid</keyword>
<keyword evidence="5 8" id="KW-0676">Redox-active center</keyword>
<dbReference type="RefSeq" id="YP_063669.1">
    <property type="nucleotide sequence ID" value="NC_006137.1"/>
</dbReference>
<evidence type="ECO:0000313" key="10">
    <source>
        <dbReference type="EMBL" id="AAT79744.1"/>
    </source>
</evidence>
<feature type="disulfide bond" description="Redox-active" evidence="8">
    <location>
        <begin position="31"/>
        <end position="34"/>
    </location>
</feature>
<organism evidence="10">
    <name type="scientific">Gracilaria tenuistipitata var. liui</name>
    <name type="common">Red alga</name>
    <dbReference type="NCBI Taxonomy" id="285951"/>
    <lineage>
        <taxon>Eukaryota</taxon>
        <taxon>Rhodophyta</taxon>
        <taxon>Florideophyceae</taxon>
        <taxon>Rhodymeniophycidae</taxon>
        <taxon>Gracilariales</taxon>
        <taxon>Gracilariaceae</taxon>
        <taxon>Gracilaria</taxon>
        <taxon>Gracilaria tenuistipitata</taxon>
    </lineage>
</organism>